<dbReference type="PANTHER" id="PTHR33559:SF1">
    <property type="entry name" value="PROTEASOME ASSEMBLY CHAPERONE 4"/>
    <property type="match status" value="1"/>
</dbReference>
<dbReference type="Proteomes" id="UP000291022">
    <property type="component" value="Unassembled WGS sequence"/>
</dbReference>
<reference evidence="1" key="3">
    <citation type="submission" date="2025-09" db="UniProtKB">
        <authorList>
            <consortium name="Ensembl"/>
        </authorList>
    </citation>
    <scope>IDENTIFICATION</scope>
</reference>
<sequence>KTLSQGPAGASLHLHGPESELGEQLVHFHVMQLMDLLFLWVGATPHLHNLAVAMCNRYDSIPPGRPTNRYLSAITFKTQTVTSHYW</sequence>
<dbReference type="GO" id="GO:0043248">
    <property type="term" value="P:proteasome assembly"/>
    <property type="evidence" value="ECO:0007669"/>
    <property type="project" value="InterPro"/>
</dbReference>
<proteinExistence type="predicted"/>
<dbReference type="PANTHER" id="PTHR33559">
    <property type="entry name" value="PROTEASOME ASSEMBLY CHAPERONE 4"/>
    <property type="match status" value="1"/>
</dbReference>
<protein>
    <recommendedName>
        <fullName evidence="3">Proteasome assembly chaperone 4</fullName>
    </recommendedName>
</protein>
<keyword evidence="2" id="KW-1185">Reference proteome</keyword>
<accession>A0A452SCW2</accession>
<dbReference type="Ensembl" id="ENSUAMT00000033692.1">
    <property type="protein sequence ID" value="ENSUAMP00000030207.1"/>
    <property type="gene ID" value="ENSUAMG00000023178.1"/>
</dbReference>
<evidence type="ECO:0000313" key="1">
    <source>
        <dbReference type="Ensembl" id="ENSUAMP00000030207.1"/>
    </source>
</evidence>
<evidence type="ECO:0008006" key="3">
    <source>
        <dbReference type="Google" id="ProtNLM"/>
    </source>
</evidence>
<organism evidence="1 2">
    <name type="scientific">Ursus americanus</name>
    <name type="common">American black bear</name>
    <name type="synonym">Euarctos americanus</name>
    <dbReference type="NCBI Taxonomy" id="9643"/>
    <lineage>
        <taxon>Eukaryota</taxon>
        <taxon>Metazoa</taxon>
        <taxon>Chordata</taxon>
        <taxon>Craniata</taxon>
        <taxon>Vertebrata</taxon>
        <taxon>Euteleostomi</taxon>
        <taxon>Mammalia</taxon>
        <taxon>Eutheria</taxon>
        <taxon>Laurasiatheria</taxon>
        <taxon>Carnivora</taxon>
        <taxon>Caniformia</taxon>
        <taxon>Ursidae</taxon>
        <taxon>Ursus</taxon>
    </lineage>
</organism>
<dbReference type="STRING" id="9643.ENSUAMP00000030207"/>
<reference evidence="1" key="2">
    <citation type="submission" date="2025-08" db="UniProtKB">
        <authorList>
            <consortium name="Ensembl"/>
        </authorList>
    </citation>
    <scope>IDENTIFICATION</scope>
</reference>
<evidence type="ECO:0000313" key="2">
    <source>
        <dbReference type="Proteomes" id="UP000291022"/>
    </source>
</evidence>
<dbReference type="InterPro" id="IPR032157">
    <property type="entry name" value="PAC4"/>
</dbReference>
<name>A0A452SCW2_URSAM</name>
<dbReference type="GeneTree" id="ENSGT00940000167417"/>
<dbReference type="AlphaFoldDB" id="A0A452SCW2"/>
<dbReference type="OMA" id="HYDSIPG"/>
<reference evidence="2" key="1">
    <citation type="submission" date="2016-06" db="EMBL/GenBank/DDBJ databases">
        <title>De novo assembly and RNA-Seq shows season-dependent expression and editing in black bear kidneys.</title>
        <authorList>
            <person name="Korstanje R."/>
            <person name="Srivastava A."/>
            <person name="Sarsani V.K."/>
            <person name="Sheehan S.M."/>
            <person name="Seger R.L."/>
            <person name="Barter M.E."/>
            <person name="Lindqvist C."/>
            <person name="Brody L.C."/>
            <person name="Mullikin J.C."/>
        </authorList>
    </citation>
    <scope>NUCLEOTIDE SEQUENCE [LARGE SCALE GENOMIC DNA]</scope>
</reference>